<dbReference type="InterPro" id="IPR022789">
    <property type="entry name" value="ParD"/>
</dbReference>
<dbReference type="Gene3D" id="6.10.10.120">
    <property type="entry name" value="Antitoxin ParD1-like"/>
    <property type="match status" value="1"/>
</dbReference>
<dbReference type="GO" id="GO:0006355">
    <property type="term" value="P:regulation of DNA-templated transcription"/>
    <property type="evidence" value="ECO:0007669"/>
    <property type="project" value="InterPro"/>
</dbReference>
<dbReference type="KEGG" id="ppoo:LW347_17500"/>
<dbReference type="RefSeq" id="WP_258882999.1">
    <property type="nucleotide sequence ID" value="NZ_CP090065.1"/>
</dbReference>
<evidence type="ECO:0000256" key="2">
    <source>
        <dbReference type="ARBA" id="ARBA00017940"/>
    </source>
</evidence>
<evidence type="ECO:0000256" key="1">
    <source>
        <dbReference type="ARBA" id="ARBA00008580"/>
    </source>
</evidence>
<dbReference type="AlphaFoldDB" id="A0AAE9T0P4"/>
<dbReference type="Proteomes" id="UP001059272">
    <property type="component" value="Chromosome"/>
</dbReference>
<gene>
    <name evidence="5" type="ORF">LW347_17500</name>
</gene>
<evidence type="ECO:0000256" key="3">
    <source>
        <dbReference type="ARBA" id="ARBA00022649"/>
    </source>
</evidence>
<reference evidence="5" key="1">
    <citation type="submission" date="2021-12" db="EMBL/GenBank/DDBJ databases">
        <title>Genome sequence of novel Pectobacterium sp. causing blackleg.</title>
        <authorList>
            <person name="Wang J."/>
        </authorList>
    </citation>
    <scope>NUCLEOTIDE SEQUENCE</scope>
    <source>
        <strain evidence="5">BY21311</strain>
    </source>
</reference>
<evidence type="ECO:0000313" key="6">
    <source>
        <dbReference type="Proteomes" id="UP001059272"/>
    </source>
</evidence>
<dbReference type="NCBIfam" id="TIGR02606">
    <property type="entry name" value="antidote_CC2985"/>
    <property type="match status" value="1"/>
</dbReference>
<name>A0AAE9T0P4_9GAMM</name>
<comment type="function">
    <text evidence="4">Antitoxin component of a type II toxin-antitoxin (TA) system. Neutralizes the effect of toxin ParE.</text>
</comment>
<dbReference type="InterPro" id="IPR010985">
    <property type="entry name" value="Ribbon_hlx_hlx"/>
</dbReference>
<protein>
    <recommendedName>
        <fullName evidence="2">Antitoxin ParD</fullName>
    </recommendedName>
</protein>
<comment type="similarity">
    <text evidence="1">Belongs to the ParD antitoxin family.</text>
</comment>
<dbReference type="SUPFAM" id="SSF47598">
    <property type="entry name" value="Ribbon-helix-helix"/>
    <property type="match status" value="1"/>
</dbReference>
<organism evidence="5 6">
    <name type="scientific">Pectobacterium polonicum</name>
    <dbReference type="NCBI Taxonomy" id="2485124"/>
    <lineage>
        <taxon>Bacteria</taxon>
        <taxon>Pseudomonadati</taxon>
        <taxon>Pseudomonadota</taxon>
        <taxon>Gammaproteobacteria</taxon>
        <taxon>Enterobacterales</taxon>
        <taxon>Pectobacteriaceae</taxon>
        <taxon>Pectobacterium</taxon>
    </lineage>
</organism>
<dbReference type="CDD" id="cd22231">
    <property type="entry name" value="RHH_NikR_HicB-like"/>
    <property type="match status" value="1"/>
</dbReference>
<dbReference type="EMBL" id="CP090065">
    <property type="protein sequence ID" value="UVO07627.1"/>
    <property type="molecule type" value="Genomic_DNA"/>
</dbReference>
<dbReference type="Pfam" id="PF03693">
    <property type="entry name" value="ParD_antitoxin"/>
    <property type="match status" value="1"/>
</dbReference>
<dbReference type="PANTHER" id="PTHR36582">
    <property type="entry name" value="ANTITOXIN PARD"/>
    <property type="match status" value="1"/>
</dbReference>
<dbReference type="InterPro" id="IPR038296">
    <property type="entry name" value="ParD_sf"/>
</dbReference>
<accession>A0AAE9T0P4</accession>
<keyword evidence="3" id="KW-1277">Toxin-antitoxin system</keyword>
<dbReference type="PANTHER" id="PTHR36582:SF2">
    <property type="entry name" value="ANTITOXIN PARD"/>
    <property type="match status" value="1"/>
</dbReference>
<evidence type="ECO:0000256" key="4">
    <source>
        <dbReference type="ARBA" id="ARBA00037106"/>
    </source>
</evidence>
<evidence type="ECO:0000313" key="5">
    <source>
        <dbReference type="EMBL" id="UVO07627.1"/>
    </source>
</evidence>
<proteinExistence type="inferred from homology"/>
<sequence>MARTMTIDLGDELRHYVESLVESGDYRTQSEVIREALRMLREKQAESDLKTLRHLLAEGINSGEPQEWDKDEFLQKIRSRTRAAPPIKSS</sequence>